<dbReference type="PROSITE" id="PS00455">
    <property type="entry name" value="AMP_BINDING"/>
    <property type="match status" value="1"/>
</dbReference>
<evidence type="ECO:0000256" key="4">
    <source>
        <dbReference type="ARBA" id="ARBA00023098"/>
    </source>
</evidence>
<dbReference type="Pfam" id="PF00501">
    <property type="entry name" value="AMP-binding"/>
    <property type="match status" value="1"/>
</dbReference>
<keyword evidence="4" id="KW-0443">Lipid metabolism</keyword>
<dbReference type="InterPro" id="IPR020845">
    <property type="entry name" value="AMP-binding_CS"/>
</dbReference>
<dbReference type="PANTHER" id="PTHR43859:SF4">
    <property type="entry name" value="BUTANOATE--COA LIGASE AAE1-RELATED"/>
    <property type="match status" value="1"/>
</dbReference>
<dbReference type="CDD" id="cd12119">
    <property type="entry name" value="ttLC_FACS_AlkK_like"/>
    <property type="match status" value="1"/>
</dbReference>
<evidence type="ECO:0000259" key="6">
    <source>
        <dbReference type="Pfam" id="PF13193"/>
    </source>
</evidence>
<dbReference type="RefSeq" id="WP_258330640.1">
    <property type="nucleotide sequence ID" value="NZ_JAPTGG010000003.1"/>
</dbReference>
<dbReference type="FunFam" id="3.30.300.30:FF:000008">
    <property type="entry name" value="2,3-dihydroxybenzoate-AMP ligase"/>
    <property type="match status" value="1"/>
</dbReference>
<name>A0A9J6RKH7_9GAMM</name>
<gene>
    <name evidence="7" type="ORF">O0V09_04700</name>
</gene>
<evidence type="ECO:0000256" key="3">
    <source>
        <dbReference type="ARBA" id="ARBA00022832"/>
    </source>
</evidence>
<dbReference type="Gene3D" id="3.30.300.30">
    <property type="match status" value="1"/>
</dbReference>
<keyword evidence="3" id="KW-0276">Fatty acid metabolism</keyword>
<reference evidence="7 8" key="1">
    <citation type="submission" date="2022-12" db="EMBL/GenBank/DDBJ databases">
        <title>Dasania phycosphaerae sp. nov., isolated from particulate material of the south coast of Korea.</title>
        <authorList>
            <person name="Jiang Y."/>
        </authorList>
    </citation>
    <scope>NUCLEOTIDE SEQUENCE [LARGE SCALE GENOMIC DNA]</scope>
    <source>
        <strain evidence="7 8">GY-19</strain>
    </source>
</reference>
<proteinExistence type="inferred from homology"/>
<evidence type="ECO:0000259" key="5">
    <source>
        <dbReference type="Pfam" id="PF00501"/>
    </source>
</evidence>
<feature type="domain" description="AMP-dependent synthetase/ligase" evidence="5">
    <location>
        <begin position="38"/>
        <end position="401"/>
    </location>
</feature>
<protein>
    <submittedName>
        <fullName evidence="7">Long-chain fatty acid--CoA ligase</fullName>
    </submittedName>
</protein>
<dbReference type="InterPro" id="IPR000873">
    <property type="entry name" value="AMP-dep_synth/lig_dom"/>
</dbReference>
<sequence>MLTGNMMDFQLTINSVMRHGRSIYGKQEIISVTADQPLHSYTYEQAFARASQLGSALAEMGLSPGDRVATLAWNDYRHLEAYYGISCSGLVCHTINPRLFPEQLIYIVNHAEDKVLMVDLLLFPLVEKLRDKMPSVQRIIIMTDEAHMPSTELEVECYETLLAGRPTDFEFPEFDENTASSLCYTSGTTGDPKGVLYSHRSTVLHSMACTSSSTFALNIRDTVMPIVPMFHVNAWSLPYATVMAGCKIVFPGPKMGDGAVLTQLVNQCKVSVAAGVPTIWLAMLNHLREHNETVPSLKRICVGGAATPQTIMDEFEQQHGVSVHPAWGMTETSPLGTFNMLRPELDDLPAEQLNNYKLKPGLPAYGVELRVAGPAGNEQPRDGESFGNLGIRGPWVASQYFRSDKSIIDEQGFMDTGDIATIDQYGYMQITDRAKDVIKSGGEWISSIDLENAATSHPDIAEAAVIGVPHPKWDERPLLVAVAAANKKLSLAELNTYLGEHVAKWWLPDDVVYVDELPHAATGKLDKKVLREQFKNHQLPTA</sequence>
<dbReference type="Pfam" id="PF13193">
    <property type="entry name" value="AMP-binding_C"/>
    <property type="match status" value="1"/>
</dbReference>
<evidence type="ECO:0000256" key="1">
    <source>
        <dbReference type="ARBA" id="ARBA00006432"/>
    </source>
</evidence>
<dbReference type="SUPFAM" id="SSF56801">
    <property type="entry name" value="Acetyl-CoA synthetase-like"/>
    <property type="match status" value="1"/>
</dbReference>
<comment type="similarity">
    <text evidence="1">Belongs to the ATP-dependent AMP-binding enzyme family.</text>
</comment>
<keyword evidence="2 7" id="KW-0436">Ligase</keyword>
<dbReference type="EMBL" id="JAPTGG010000003">
    <property type="protein sequence ID" value="MCZ0864485.1"/>
    <property type="molecule type" value="Genomic_DNA"/>
</dbReference>
<keyword evidence="8" id="KW-1185">Reference proteome</keyword>
<accession>A0A9J6RKH7</accession>
<dbReference type="InterPro" id="IPR042099">
    <property type="entry name" value="ANL_N_sf"/>
</dbReference>
<evidence type="ECO:0000313" key="7">
    <source>
        <dbReference type="EMBL" id="MCZ0864485.1"/>
    </source>
</evidence>
<evidence type="ECO:0000256" key="2">
    <source>
        <dbReference type="ARBA" id="ARBA00022598"/>
    </source>
</evidence>
<dbReference type="NCBIfam" id="NF004837">
    <property type="entry name" value="PRK06187.1"/>
    <property type="match status" value="1"/>
</dbReference>
<feature type="domain" description="AMP-binding enzyme C-terminal" evidence="6">
    <location>
        <begin position="450"/>
        <end position="524"/>
    </location>
</feature>
<dbReference type="Gene3D" id="3.40.50.12780">
    <property type="entry name" value="N-terminal domain of ligase-like"/>
    <property type="match status" value="1"/>
</dbReference>
<evidence type="ECO:0000313" key="8">
    <source>
        <dbReference type="Proteomes" id="UP001069090"/>
    </source>
</evidence>
<dbReference type="InterPro" id="IPR025110">
    <property type="entry name" value="AMP-bd_C"/>
</dbReference>
<organism evidence="7 8">
    <name type="scientific">Dasania phycosphaerae</name>
    <dbReference type="NCBI Taxonomy" id="2950436"/>
    <lineage>
        <taxon>Bacteria</taxon>
        <taxon>Pseudomonadati</taxon>
        <taxon>Pseudomonadota</taxon>
        <taxon>Gammaproteobacteria</taxon>
        <taxon>Cellvibrionales</taxon>
        <taxon>Spongiibacteraceae</taxon>
        <taxon>Dasania</taxon>
    </lineage>
</organism>
<dbReference type="GO" id="GO:0016874">
    <property type="term" value="F:ligase activity"/>
    <property type="evidence" value="ECO:0007669"/>
    <property type="project" value="UniProtKB-KW"/>
</dbReference>
<dbReference type="Proteomes" id="UP001069090">
    <property type="component" value="Unassembled WGS sequence"/>
</dbReference>
<dbReference type="InterPro" id="IPR045851">
    <property type="entry name" value="AMP-bd_C_sf"/>
</dbReference>
<dbReference type="GO" id="GO:0006631">
    <property type="term" value="P:fatty acid metabolic process"/>
    <property type="evidence" value="ECO:0007669"/>
    <property type="project" value="UniProtKB-KW"/>
</dbReference>
<dbReference type="PANTHER" id="PTHR43859">
    <property type="entry name" value="ACYL-ACTIVATING ENZYME"/>
    <property type="match status" value="1"/>
</dbReference>
<comment type="caution">
    <text evidence="7">The sequence shown here is derived from an EMBL/GenBank/DDBJ whole genome shotgun (WGS) entry which is preliminary data.</text>
</comment>
<dbReference type="AlphaFoldDB" id="A0A9J6RKH7"/>